<gene>
    <name evidence="5" type="primary">coaE</name>
    <name evidence="7" type="ORF">GGD90_000602</name>
</gene>
<evidence type="ECO:0000256" key="5">
    <source>
        <dbReference type="HAMAP-Rule" id="MF_00376"/>
    </source>
</evidence>
<dbReference type="GO" id="GO:0005737">
    <property type="term" value="C:cytoplasm"/>
    <property type="evidence" value="ECO:0007669"/>
    <property type="project" value="UniProtKB-SubCell"/>
</dbReference>
<dbReference type="GO" id="GO:0004140">
    <property type="term" value="F:dephospho-CoA kinase activity"/>
    <property type="evidence" value="ECO:0007669"/>
    <property type="project" value="UniProtKB-UniRule"/>
</dbReference>
<keyword evidence="5 7" id="KW-0418">Kinase</keyword>
<keyword evidence="5" id="KW-0963">Cytoplasm</keyword>
<dbReference type="RefSeq" id="WP_153115794.1">
    <property type="nucleotide sequence ID" value="NZ_JACIGE010000002.1"/>
</dbReference>
<dbReference type="PANTHER" id="PTHR10695:SF46">
    <property type="entry name" value="BIFUNCTIONAL COENZYME A SYNTHASE-RELATED"/>
    <property type="match status" value="1"/>
</dbReference>
<sequence>MSFVVGLTGGIGSGKSAVTRCFADLGVPQVDTDVIAHALTAAGGTAMPAICAAFGDAVVQADGALDRAAMRRIVFADRGARARLESILHPRIRSESSARVAALGEVPYLLLVVPLLVESGGWRSRVDRVLVVDCAEETQIARVIARSALSADEVRAIIAAQASRARRLAAADDVLHNDGDLGEIAPRVATLHRRYLELAGAKLAAER</sequence>
<keyword evidence="4 5" id="KW-0173">Coenzyme A biosynthesis</keyword>
<dbReference type="InterPro" id="IPR001977">
    <property type="entry name" value="Depp_CoAkinase"/>
</dbReference>
<feature type="binding site" evidence="5">
    <location>
        <begin position="12"/>
        <end position="17"/>
    </location>
    <ligand>
        <name>ATP</name>
        <dbReference type="ChEBI" id="CHEBI:30616"/>
    </ligand>
</feature>
<protein>
    <recommendedName>
        <fullName evidence="5 6">Dephospho-CoA kinase</fullName>
        <ecNumber evidence="5 6">2.7.1.24</ecNumber>
    </recommendedName>
    <alternativeName>
        <fullName evidence="5">Dephosphocoenzyme A kinase</fullName>
    </alternativeName>
</protein>
<evidence type="ECO:0000313" key="8">
    <source>
        <dbReference type="Proteomes" id="UP000587070"/>
    </source>
</evidence>
<dbReference type="NCBIfam" id="TIGR00152">
    <property type="entry name" value="dephospho-CoA kinase"/>
    <property type="match status" value="1"/>
</dbReference>
<dbReference type="EMBL" id="JACIGE010000002">
    <property type="protein sequence ID" value="MBB4246245.1"/>
    <property type="molecule type" value="Genomic_DNA"/>
</dbReference>
<evidence type="ECO:0000256" key="6">
    <source>
        <dbReference type="NCBIfam" id="TIGR00152"/>
    </source>
</evidence>
<dbReference type="OrthoDB" id="9812943at2"/>
<dbReference type="InterPro" id="IPR027417">
    <property type="entry name" value="P-loop_NTPase"/>
</dbReference>
<comment type="pathway">
    <text evidence="5">Cofactor biosynthesis; coenzyme A biosynthesis; CoA from (R)-pantothenate: step 5/5.</text>
</comment>
<dbReference type="HAMAP" id="MF_00376">
    <property type="entry name" value="Dephospho_CoA_kinase"/>
    <property type="match status" value="1"/>
</dbReference>
<evidence type="ECO:0000256" key="1">
    <source>
        <dbReference type="ARBA" id="ARBA00009018"/>
    </source>
</evidence>
<dbReference type="Proteomes" id="UP000587070">
    <property type="component" value="Unassembled WGS sequence"/>
</dbReference>
<dbReference type="Pfam" id="PF01121">
    <property type="entry name" value="CoaE"/>
    <property type="match status" value="1"/>
</dbReference>
<dbReference type="UniPathway" id="UPA00241">
    <property type="reaction ID" value="UER00356"/>
</dbReference>
<dbReference type="PANTHER" id="PTHR10695">
    <property type="entry name" value="DEPHOSPHO-COA KINASE-RELATED"/>
    <property type="match status" value="1"/>
</dbReference>
<dbReference type="EC" id="2.7.1.24" evidence="5 6"/>
<dbReference type="Gene3D" id="3.40.50.300">
    <property type="entry name" value="P-loop containing nucleotide triphosphate hydrolases"/>
    <property type="match status" value="1"/>
</dbReference>
<comment type="similarity">
    <text evidence="1 5">Belongs to the CoaE family.</text>
</comment>
<comment type="caution">
    <text evidence="7">The sequence shown here is derived from an EMBL/GenBank/DDBJ whole genome shotgun (WGS) entry which is preliminary data.</text>
</comment>
<reference evidence="7 8" key="1">
    <citation type="submission" date="2020-08" db="EMBL/GenBank/DDBJ databases">
        <title>Genome sequencing of Purple Non-Sulfur Bacteria from various extreme environments.</title>
        <authorList>
            <person name="Mayer M."/>
        </authorList>
    </citation>
    <scope>NUCLEOTIDE SEQUENCE [LARGE SCALE GENOMIC DNA]</scope>
    <source>
        <strain evidence="7 8">2761</strain>
    </source>
</reference>
<dbReference type="SUPFAM" id="SSF52540">
    <property type="entry name" value="P-loop containing nucleoside triphosphate hydrolases"/>
    <property type="match status" value="1"/>
</dbReference>
<dbReference type="AlphaFoldDB" id="A0A840G2T3"/>
<comment type="function">
    <text evidence="5">Catalyzes the phosphorylation of the 3'-hydroxyl group of dephosphocoenzyme A to form coenzyme A.</text>
</comment>
<keyword evidence="5 7" id="KW-0808">Transferase</keyword>
<dbReference type="GO" id="GO:0015937">
    <property type="term" value="P:coenzyme A biosynthetic process"/>
    <property type="evidence" value="ECO:0007669"/>
    <property type="project" value="UniProtKB-UniRule"/>
</dbReference>
<proteinExistence type="inferred from homology"/>
<comment type="subcellular location">
    <subcellularLocation>
        <location evidence="5">Cytoplasm</location>
    </subcellularLocation>
</comment>
<organism evidence="7 8">
    <name type="scientific">Rhodocyclus tenuis</name>
    <name type="common">Rhodospirillum tenue</name>
    <dbReference type="NCBI Taxonomy" id="1066"/>
    <lineage>
        <taxon>Bacteria</taxon>
        <taxon>Pseudomonadati</taxon>
        <taxon>Pseudomonadota</taxon>
        <taxon>Betaproteobacteria</taxon>
        <taxon>Rhodocyclales</taxon>
        <taxon>Rhodocyclaceae</taxon>
        <taxon>Rhodocyclus</taxon>
    </lineage>
</organism>
<comment type="catalytic activity">
    <reaction evidence="5">
        <text>3'-dephospho-CoA + ATP = ADP + CoA + H(+)</text>
        <dbReference type="Rhea" id="RHEA:18245"/>
        <dbReference type="ChEBI" id="CHEBI:15378"/>
        <dbReference type="ChEBI" id="CHEBI:30616"/>
        <dbReference type="ChEBI" id="CHEBI:57287"/>
        <dbReference type="ChEBI" id="CHEBI:57328"/>
        <dbReference type="ChEBI" id="CHEBI:456216"/>
        <dbReference type="EC" id="2.7.1.24"/>
    </reaction>
</comment>
<keyword evidence="2 5" id="KW-0547">Nucleotide-binding</keyword>
<dbReference type="GO" id="GO:0005524">
    <property type="term" value="F:ATP binding"/>
    <property type="evidence" value="ECO:0007669"/>
    <property type="project" value="UniProtKB-UniRule"/>
</dbReference>
<keyword evidence="3 5" id="KW-0067">ATP-binding</keyword>
<evidence type="ECO:0000256" key="2">
    <source>
        <dbReference type="ARBA" id="ARBA00022741"/>
    </source>
</evidence>
<evidence type="ECO:0000256" key="4">
    <source>
        <dbReference type="ARBA" id="ARBA00022993"/>
    </source>
</evidence>
<evidence type="ECO:0000313" key="7">
    <source>
        <dbReference type="EMBL" id="MBB4246245.1"/>
    </source>
</evidence>
<keyword evidence="8" id="KW-1185">Reference proteome</keyword>
<dbReference type="PROSITE" id="PS51219">
    <property type="entry name" value="DPCK"/>
    <property type="match status" value="1"/>
</dbReference>
<evidence type="ECO:0000256" key="3">
    <source>
        <dbReference type="ARBA" id="ARBA00022840"/>
    </source>
</evidence>
<name>A0A840G2T3_RHOTE</name>
<dbReference type="CDD" id="cd02022">
    <property type="entry name" value="DPCK"/>
    <property type="match status" value="1"/>
</dbReference>
<accession>A0A840G2T3</accession>